<dbReference type="Gene3D" id="2.60.40.10">
    <property type="entry name" value="Immunoglobulins"/>
    <property type="match status" value="1"/>
</dbReference>
<sequence length="218" mass="24147">VSEISFKGDVYLCFAVWCLIRGTSVMISDVAVRCAEEAVLPCKALEDPSVSYQTASWYKMAGDSEGIAWEVLDVESHYPQEVGGSLELSNGTSFSLRIKNATSRSSGTYKCTLVGQNGEHNLSSTVTLKVTGCPGIEEDKLKKYKGEVLMLTCLGIFYLLLIFFTCTCLRKESMSPNDQKTRPDMKHMLTLINVHEITTFQHLNSDRTCKNELTSSSV</sequence>
<dbReference type="InterPro" id="IPR036179">
    <property type="entry name" value="Ig-like_dom_sf"/>
</dbReference>
<keyword evidence="1" id="KW-0472">Membrane</keyword>
<evidence type="ECO:0000313" key="3">
    <source>
        <dbReference type="EMBL" id="NXU96179.1"/>
    </source>
</evidence>
<dbReference type="InterPro" id="IPR013783">
    <property type="entry name" value="Ig-like_fold"/>
</dbReference>
<dbReference type="PROSITE" id="PS50835">
    <property type="entry name" value="IG_LIKE"/>
    <property type="match status" value="1"/>
</dbReference>
<dbReference type="SUPFAM" id="SSF48726">
    <property type="entry name" value="Immunoglobulin"/>
    <property type="match status" value="1"/>
</dbReference>
<keyword evidence="1" id="KW-1133">Transmembrane helix</keyword>
<dbReference type="InterPro" id="IPR013106">
    <property type="entry name" value="Ig_V-set"/>
</dbReference>
<reference evidence="3 4" key="1">
    <citation type="submission" date="2019-09" db="EMBL/GenBank/DDBJ databases">
        <title>Bird 10,000 Genomes (B10K) Project - Family phase.</title>
        <authorList>
            <person name="Zhang G."/>
        </authorList>
    </citation>
    <scope>NUCLEOTIDE SEQUENCE [LARGE SCALE GENOMIC DNA]</scope>
    <source>
        <strain evidence="3">OUT-0056</strain>
        <tissue evidence="3">Blood</tissue>
    </source>
</reference>
<keyword evidence="1" id="KW-0812">Transmembrane</keyword>
<dbReference type="Pfam" id="PF07686">
    <property type="entry name" value="V-set"/>
    <property type="match status" value="1"/>
</dbReference>
<comment type="caution">
    <text evidence="3">The sequence shown here is derived from an EMBL/GenBank/DDBJ whole genome shotgun (WGS) entry which is preliminary data.</text>
</comment>
<dbReference type="EMBL" id="VZUI01003005">
    <property type="protein sequence ID" value="NXU96179.1"/>
    <property type="molecule type" value="Genomic_DNA"/>
</dbReference>
<dbReference type="SMART" id="SM00409">
    <property type="entry name" value="IG"/>
    <property type="match status" value="1"/>
</dbReference>
<evidence type="ECO:0000259" key="2">
    <source>
        <dbReference type="PROSITE" id="PS50835"/>
    </source>
</evidence>
<dbReference type="PANTHER" id="PTHR15193:SF1">
    <property type="entry name" value="CD83 ANTIGEN"/>
    <property type="match status" value="1"/>
</dbReference>
<dbReference type="InterPro" id="IPR003599">
    <property type="entry name" value="Ig_sub"/>
</dbReference>
<keyword evidence="4" id="KW-1185">Reference proteome</keyword>
<feature type="non-terminal residue" evidence="3">
    <location>
        <position position="218"/>
    </location>
</feature>
<evidence type="ECO:0000256" key="1">
    <source>
        <dbReference type="SAM" id="Phobius"/>
    </source>
</evidence>
<evidence type="ECO:0000313" key="4">
    <source>
        <dbReference type="Proteomes" id="UP000524451"/>
    </source>
</evidence>
<organism evidence="3 4">
    <name type="scientific">Cettia cetti</name>
    <dbReference type="NCBI Taxonomy" id="68486"/>
    <lineage>
        <taxon>Eukaryota</taxon>
        <taxon>Metazoa</taxon>
        <taxon>Chordata</taxon>
        <taxon>Craniata</taxon>
        <taxon>Vertebrata</taxon>
        <taxon>Euteleostomi</taxon>
        <taxon>Archelosauria</taxon>
        <taxon>Archosauria</taxon>
        <taxon>Dinosauria</taxon>
        <taxon>Saurischia</taxon>
        <taxon>Theropoda</taxon>
        <taxon>Coelurosauria</taxon>
        <taxon>Aves</taxon>
        <taxon>Neognathae</taxon>
        <taxon>Neoaves</taxon>
        <taxon>Telluraves</taxon>
        <taxon>Australaves</taxon>
        <taxon>Passeriformes</taxon>
        <taxon>Sylvioidea</taxon>
        <taxon>Sylviidae</taxon>
        <taxon>Acrocephalinae</taxon>
        <taxon>Cettia</taxon>
    </lineage>
</organism>
<dbReference type="Proteomes" id="UP000524451">
    <property type="component" value="Unassembled WGS sequence"/>
</dbReference>
<name>A0A7L3PYC5_9SYLV</name>
<dbReference type="PANTHER" id="PTHR15193">
    <property type="entry name" value="CD83 ANTIGEN"/>
    <property type="match status" value="1"/>
</dbReference>
<dbReference type="InterPro" id="IPR007110">
    <property type="entry name" value="Ig-like_dom"/>
</dbReference>
<dbReference type="AlphaFoldDB" id="A0A7L3PYC5"/>
<accession>A0A7L3PYC5</accession>
<proteinExistence type="predicted"/>
<feature type="non-terminal residue" evidence="3">
    <location>
        <position position="1"/>
    </location>
</feature>
<feature type="transmembrane region" description="Helical" evidence="1">
    <location>
        <begin position="148"/>
        <end position="165"/>
    </location>
</feature>
<gene>
    <name evidence="3" type="primary">Cd83</name>
    <name evidence="3" type="ORF">CETCET_R11533</name>
</gene>
<feature type="domain" description="Ig-like" evidence="2">
    <location>
        <begin position="36"/>
        <end position="127"/>
    </location>
</feature>
<protein>
    <submittedName>
        <fullName evidence="3">CD83 protein</fullName>
    </submittedName>
</protein>